<dbReference type="Proteomes" id="UP001499942">
    <property type="component" value="Unassembled WGS sequence"/>
</dbReference>
<organism evidence="1 2">
    <name type="scientific">Streptomyces gobitricini</name>
    <dbReference type="NCBI Taxonomy" id="68211"/>
    <lineage>
        <taxon>Bacteria</taxon>
        <taxon>Bacillati</taxon>
        <taxon>Actinomycetota</taxon>
        <taxon>Actinomycetes</taxon>
        <taxon>Kitasatosporales</taxon>
        <taxon>Streptomycetaceae</taxon>
        <taxon>Streptomyces</taxon>
    </lineage>
</organism>
<evidence type="ECO:0000313" key="1">
    <source>
        <dbReference type="EMBL" id="GAA2493264.1"/>
    </source>
</evidence>
<comment type="caution">
    <text evidence="1">The sequence shown here is derived from an EMBL/GenBank/DDBJ whole genome shotgun (WGS) entry which is preliminary data.</text>
</comment>
<evidence type="ECO:0000313" key="2">
    <source>
        <dbReference type="Proteomes" id="UP001499942"/>
    </source>
</evidence>
<proteinExistence type="predicted"/>
<protein>
    <submittedName>
        <fullName evidence="1">Uncharacterized protein</fullName>
    </submittedName>
</protein>
<name>A0ABP5Z9Z1_9ACTN</name>
<dbReference type="EMBL" id="BAAASR010000015">
    <property type="protein sequence ID" value="GAA2493264.1"/>
    <property type="molecule type" value="Genomic_DNA"/>
</dbReference>
<accession>A0ABP5Z9Z1</accession>
<keyword evidence="2" id="KW-1185">Reference proteome</keyword>
<sequence length="78" mass="8850">MLGETLSSTSWMDNAPWPVSWLTGHAAATPPSRTPRSPAAFQWLPEMVPGGWSRTSRSQWRGPHRYRTGFPYTKALRH</sequence>
<gene>
    <name evidence="1" type="ORF">GCM10010393_26560</name>
</gene>
<reference evidence="2" key="1">
    <citation type="journal article" date="2019" name="Int. J. Syst. Evol. Microbiol.">
        <title>The Global Catalogue of Microorganisms (GCM) 10K type strain sequencing project: providing services to taxonomists for standard genome sequencing and annotation.</title>
        <authorList>
            <consortium name="The Broad Institute Genomics Platform"/>
            <consortium name="The Broad Institute Genome Sequencing Center for Infectious Disease"/>
            <person name="Wu L."/>
            <person name="Ma J."/>
        </authorList>
    </citation>
    <scope>NUCLEOTIDE SEQUENCE [LARGE SCALE GENOMIC DNA]</scope>
    <source>
        <strain evidence="2">JCM 5062</strain>
    </source>
</reference>